<dbReference type="InterPro" id="IPR013087">
    <property type="entry name" value="Znf_C2H2_type"/>
</dbReference>
<dbReference type="Proteomes" id="UP001432027">
    <property type="component" value="Unassembled WGS sequence"/>
</dbReference>
<feature type="domain" description="C2H2-type" evidence="7">
    <location>
        <begin position="190"/>
        <end position="213"/>
    </location>
</feature>
<dbReference type="GO" id="GO:0008270">
    <property type="term" value="F:zinc ion binding"/>
    <property type="evidence" value="ECO:0007669"/>
    <property type="project" value="UniProtKB-KW"/>
</dbReference>
<feature type="region of interest" description="Disordered" evidence="6">
    <location>
        <begin position="93"/>
        <end position="118"/>
    </location>
</feature>
<evidence type="ECO:0000313" key="8">
    <source>
        <dbReference type="EMBL" id="GMT03758.1"/>
    </source>
</evidence>
<dbReference type="GO" id="GO:0000981">
    <property type="term" value="F:DNA-binding transcription factor activity, RNA polymerase II-specific"/>
    <property type="evidence" value="ECO:0007669"/>
    <property type="project" value="TreeGrafter"/>
</dbReference>
<organism evidence="8 9">
    <name type="scientific">Pristionchus entomophagus</name>
    <dbReference type="NCBI Taxonomy" id="358040"/>
    <lineage>
        <taxon>Eukaryota</taxon>
        <taxon>Metazoa</taxon>
        <taxon>Ecdysozoa</taxon>
        <taxon>Nematoda</taxon>
        <taxon>Chromadorea</taxon>
        <taxon>Rhabditida</taxon>
        <taxon>Rhabditina</taxon>
        <taxon>Diplogasteromorpha</taxon>
        <taxon>Diplogasteroidea</taxon>
        <taxon>Neodiplogasteridae</taxon>
        <taxon>Pristionchus</taxon>
    </lineage>
</organism>
<evidence type="ECO:0000256" key="5">
    <source>
        <dbReference type="PROSITE-ProRule" id="PRU00042"/>
    </source>
</evidence>
<gene>
    <name evidence="8" type="ORF">PENTCL1PPCAC_25932</name>
</gene>
<dbReference type="PANTHER" id="PTHR23235:SF120">
    <property type="entry name" value="KRUPPEL-LIKE FACTOR 15"/>
    <property type="match status" value="1"/>
</dbReference>
<feature type="domain" description="C2H2-type" evidence="7">
    <location>
        <begin position="162"/>
        <end position="189"/>
    </location>
</feature>
<evidence type="ECO:0000256" key="3">
    <source>
        <dbReference type="ARBA" id="ARBA00022771"/>
    </source>
</evidence>
<feature type="domain" description="C2H2-type" evidence="7">
    <location>
        <begin position="218"/>
        <end position="245"/>
    </location>
</feature>
<feature type="non-terminal residue" evidence="8">
    <location>
        <position position="1"/>
    </location>
</feature>
<feature type="domain" description="C2H2-type" evidence="7">
    <location>
        <begin position="125"/>
        <end position="153"/>
    </location>
</feature>
<keyword evidence="3 5" id="KW-0863">Zinc-finger</keyword>
<keyword evidence="1" id="KW-0479">Metal-binding</keyword>
<dbReference type="FunFam" id="3.30.160.60:FF:000072">
    <property type="entry name" value="zinc finger protein 143 isoform X1"/>
    <property type="match status" value="1"/>
</dbReference>
<name>A0AAV5UBM6_9BILA</name>
<evidence type="ECO:0000256" key="1">
    <source>
        <dbReference type="ARBA" id="ARBA00022723"/>
    </source>
</evidence>
<reference evidence="8" key="1">
    <citation type="submission" date="2023-10" db="EMBL/GenBank/DDBJ databases">
        <title>Genome assembly of Pristionchus species.</title>
        <authorList>
            <person name="Yoshida K."/>
            <person name="Sommer R.J."/>
        </authorList>
    </citation>
    <scope>NUCLEOTIDE SEQUENCE</scope>
    <source>
        <strain evidence="8">RS0144</strain>
    </source>
</reference>
<dbReference type="AlphaFoldDB" id="A0AAV5UBM6"/>
<evidence type="ECO:0000259" key="7">
    <source>
        <dbReference type="PROSITE" id="PS50157"/>
    </source>
</evidence>
<dbReference type="SMART" id="SM00355">
    <property type="entry name" value="ZnF_C2H2"/>
    <property type="match status" value="6"/>
</dbReference>
<dbReference type="FunFam" id="3.30.160.60:FF:000688">
    <property type="entry name" value="zinc finger protein 197 isoform X1"/>
    <property type="match status" value="1"/>
</dbReference>
<keyword evidence="9" id="KW-1185">Reference proteome</keyword>
<evidence type="ECO:0000256" key="6">
    <source>
        <dbReference type="SAM" id="MobiDB-lite"/>
    </source>
</evidence>
<protein>
    <recommendedName>
        <fullName evidence="7">C2H2-type domain-containing protein</fullName>
    </recommendedName>
</protein>
<accession>A0AAV5UBM6</accession>
<dbReference type="EMBL" id="BTSX01000006">
    <property type="protein sequence ID" value="GMT03758.1"/>
    <property type="molecule type" value="Genomic_DNA"/>
</dbReference>
<sequence length="270" mass="30801">TSSGERPHECDVGDCTKAFTSSSHLKKHIRNKHGLDQYECSTCGITFEKLWERERHKLNHYNNVQKHFGGEQEAAFKKVKKTEAVYKDHVAIYGKPGTSKKPAPKRSRQTLAERTGGTAQASAQHKCRICARVFTSRASLIGHTNGTHNKKVEVGPMNAGKFHCDRCSYSCDSRIASEIHMRIHTGDRPYKCSHCAEAFISNSHLNNHLRAVHDIQPYECRTCGQKFDIFSQLTIHKKIHRKEFAYDSNDDNEMPVLFPIEVHHPDRQFS</sequence>
<comment type="caution">
    <text evidence="8">The sequence shown here is derived from an EMBL/GenBank/DDBJ whole genome shotgun (WGS) entry which is preliminary data.</text>
</comment>
<dbReference type="InterPro" id="IPR036236">
    <property type="entry name" value="Znf_C2H2_sf"/>
</dbReference>
<feature type="domain" description="C2H2-type" evidence="7">
    <location>
        <begin position="8"/>
        <end position="38"/>
    </location>
</feature>
<evidence type="ECO:0000256" key="4">
    <source>
        <dbReference type="ARBA" id="ARBA00022833"/>
    </source>
</evidence>
<dbReference type="Pfam" id="PF00096">
    <property type="entry name" value="zf-C2H2"/>
    <property type="match status" value="3"/>
</dbReference>
<proteinExistence type="predicted"/>
<feature type="domain" description="C2H2-type" evidence="7">
    <location>
        <begin position="38"/>
        <end position="65"/>
    </location>
</feature>
<feature type="compositionally biased region" description="Polar residues" evidence="6">
    <location>
        <begin position="109"/>
        <end position="118"/>
    </location>
</feature>
<evidence type="ECO:0000256" key="2">
    <source>
        <dbReference type="ARBA" id="ARBA00022737"/>
    </source>
</evidence>
<dbReference type="PROSITE" id="PS50157">
    <property type="entry name" value="ZINC_FINGER_C2H2_2"/>
    <property type="match status" value="6"/>
</dbReference>
<evidence type="ECO:0000313" key="9">
    <source>
        <dbReference type="Proteomes" id="UP001432027"/>
    </source>
</evidence>
<dbReference type="SUPFAM" id="SSF57667">
    <property type="entry name" value="beta-beta-alpha zinc fingers"/>
    <property type="match status" value="3"/>
</dbReference>
<dbReference type="Gene3D" id="3.30.160.60">
    <property type="entry name" value="Classic Zinc Finger"/>
    <property type="match status" value="4"/>
</dbReference>
<keyword evidence="2" id="KW-0677">Repeat</keyword>
<dbReference type="PROSITE" id="PS00028">
    <property type="entry name" value="ZINC_FINGER_C2H2_1"/>
    <property type="match status" value="6"/>
</dbReference>
<dbReference type="PANTHER" id="PTHR23235">
    <property type="entry name" value="KRUEPPEL-LIKE TRANSCRIPTION FACTOR"/>
    <property type="match status" value="1"/>
</dbReference>
<keyword evidence="4" id="KW-0862">Zinc</keyword>
<dbReference type="GO" id="GO:0000978">
    <property type="term" value="F:RNA polymerase II cis-regulatory region sequence-specific DNA binding"/>
    <property type="evidence" value="ECO:0007669"/>
    <property type="project" value="TreeGrafter"/>
</dbReference>